<evidence type="ECO:0000313" key="3">
    <source>
        <dbReference type="EMBL" id="RMB00050.1"/>
    </source>
</evidence>
<dbReference type="RefSeq" id="WP_121922245.1">
    <property type="nucleotide sequence ID" value="NZ_REFO01000005.1"/>
</dbReference>
<sequence>MCELLGIAFNKPIKPTLSFRGFRHRGEINPHGWGIAYYPDTSVQVIKEPIKAGESSLSEFIKNYPRIKSKIFISHVRYTSVGSKSHMNTHPFQRELNGKEFVFAHNGTLHNYKRLSTGRFRPVGETDSEHIFCYILNRIEERNINRWTSEDFRWLWDLLKTINKKGTFNCIFSDGEHLFCYHDEKSYNGLCFVHRKAPFNTVRLEDEDFEINLSEEKEPSQKGFIIATRPLTNERWENFHAGELIVFRNGNIVFSSSNRDAKQFSTTLNEIELNILRLLRQSPHRLSFRTICDNVGLSREELLPSIYSLLCKRYIKQDSRDRVKWDHDDATFYTEPSKRSEIDGLIRK</sequence>
<dbReference type="SUPFAM" id="SSF56235">
    <property type="entry name" value="N-terminal nucleophile aminohydrolases (Ntn hydrolases)"/>
    <property type="match status" value="1"/>
</dbReference>
<keyword evidence="3" id="KW-0808">Transferase</keyword>
<dbReference type="PANTHER" id="PTHR42824">
    <property type="entry name" value="GLUTAMINE AMIDOTRANSFERASE"/>
    <property type="match status" value="1"/>
</dbReference>
<feature type="domain" description="Glutamine amidotransferase type-2" evidence="2">
    <location>
        <begin position="2"/>
        <end position="250"/>
    </location>
</feature>
<dbReference type="CDD" id="cd01908">
    <property type="entry name" value="YafJ"/>
    <property type="match status" value="1"/>
</dbReference>
<organism evidence="3 4">
    <name type="scientific">Hydrogenothermus marinus</name>
    <dbReference type="NCBI Taxonomy" id="133270"/>
    <lineage>
        <taxon>Bacteria</taxon>
        <taxon>Pseudomonadati</taxon>
        <taxon>Aquificota</taxon>
        <taxon>Aquificia</taxon>
        <taxon>Aquificales</taxon>
        <taxon>Hydrogenothermaceae</taxon>
        <taxon>Hydrogenothermus</taxon>
    </lineage>
</organism>
<protein>
    <submittedName>
        <fullName evidence="3">Glutamine amidotransferase</fullName>
    </submittedName>
</protein>
<dbReference type="PROSITE" id="PS51278">
    <property type="entry name" value="GATASE_TYPE_2"/>
    <property type="match status" value="1"/>
</dbReference>
<dbReference type="InterPro" id="IPR029055">
    <property type="entry name" value="Ntn_hydrolases_N"/>
</dbReference>
<keyword evidence="4" id="KW-1185">Reference proteome</keyword>
<dbReference type="PANTHER" id="PTHR42824:SF1">
    <property type="entry name" value="GLUTAMINE AMIDOTRANSFERASE YAFJ-RELATED"/>
    <property type="match status" value="1"/>
</dbReference>
<dbReference type="InterPro" id="IPR026869">
    <property type="entry name" value="EgtC-like"/>
</dbReference>
<dbReference type="GO" id="GO:0016740">
    <property type="term" value="F:transferase activity"/>
    <property type="evidence" value="ECO:0007669"/>
    <property type="project" value="UniProtKB-KW"/>
</dbReference>
<evidence type="ECO:0000313" key="4">
    <source>
        <dbReference type="Proteomes" id="UP000280842"/>
    </source>
</evidence>
<dbReference type="OrthoDB" id="321954at2"/>
<gene>
    <name evidence="3" type="ORF">CLV39_0063</name>
</gene>
<comment type="caution">
    <text evidence="3">The sequence shown here is derived from an EMBL/GenBank/DDBJ whole genome shotgun (WGS) entry which is preliminary data.</text>
</comment>
<dbReference type="Gene3D" id="3.60.20.10">
    <property type="entry name" value="Glutamine Phosphoribosylpyrophosphate, subunit 1, domain 1"/>
    <property type="match status" value="1"/>
</dbReference>
<dbReference type="InterPro" id="IPR017932">
    <property type="entry name" value="GATase_2_dom"/>
</dbReference>
<dbReference type="Proteomes" id="UP000280842">
    <property type="component" value="Unassembled WGS sequence"/>
</dbReference>
<dbReference type="Pfam" id="PF13230">
    <property type="entry name" value="GATase_4"/>
    <property type="match status" value="1"/>
</dbReference>
<reference evidence="3 4" key="1">
    <citation type="submission" date="2018-10" db="EMBL/GenBank/DDBJ databases">
        <title>Genomic Encyclopedia of Archaeal and Bacterial Type Strains, Phase II (KMG-II): from individual species to whole genera.</title>
        <authorList>
            <person name="Goeker M."/>
        </authorList>
    </citation>
    <scope>NUCLEOTIDE SEQUENCE [LARGE SCALE GENOMIC DNA]</scope>
    <source>
        <strain evidence="3 4">VM1</strain>
    </source>
</reference>
<keyword evidence="1 3" id="KW-0315">Glutamine amidotransferase</keyword>
<name>A0A3M0BUS3_9AQUI</name>
<dbReference type="AlphaFoldDB" id="A0A3M0BUS3"/>
<dbReference type="EMBL" id="REFO01000005">
    <property type="protein sequence ID" value="RMB00050.1"/>
    <property type="molecule type" value="Genomic_DNA"/>
</dbReference>
<evidence type="ECO:0000256" key="1">
    <source>
        <dbReference type="ARBA" id="ARBA00022962"/>
    </source>
</evidence>
<proteinExistence type="predicted"/>
<accession>A0A3M0BUS3</accession>
<evidence type="ECO:0000259" key="2">
    <source>
        <dbReference type="PROSITE" id="PS51278"/>
    </source>
</evidence>